<organism evidence="3 4">
    <name type="scientific">Hirsutella rhossiliensis</name>
    <dbReference type="NCBI Taxonomy" id="111463"/>
    <lineage>
        <taxon>Eukaryota</taxon>
        <taxon>Fungi</taxon>
        <taxon>Dikarya</taxon>
        <taxon>Ascomycota</taxon>
        <taxon>Pezizomycotina</taxon>
        <taxon>Sordariomycetes</taxon>
        <taxon>Hypocreomycetidae</taxon>
        <taxon>Hypocreales</taxon>
        <taxon>Ophiocordycipitaceae</taxon>
        <taxon>Hirsutella</taxon>
    </lineage>
</organism>
<feature type="domain" description="Fungal-type protein kinase" evidence="2">
    <location>
        <begin position="292"/>
        <end position="550"/>
    </location>
</feature>
<gene>
    <name evidence="3" type="ORF">HRG_06132</name>
</gene>
<comment type="caution">
    <text evidence="3">The sequence shown here is derived from an EMBL/GenBank/DDBJ whole genome shotgun (WGS) entry which is preliminary data.</text>
</comment>
<keyword evidence="4" id="KW-1185">Reference proteome</keyword>
<evidence type="ECO:0000256" key="1">
    <source>
        <dbReference type="SAM" id="MobiDB-lite"/>
    </source>
</evidence>
<accession>A0A9P8MZ29</accession>
<name>A0A9P8MZ29_9HYPO</name>
<dbReference type="AlphaFoldDB" id="A0A9P8MZ29"/>
<evidence type="ECO:0000313" key="3">
    <source>
        <dbReference type="EMBL" id="KAH0963622.1"/>
    </source>
</evidence>
<evidence type="ECO:0000313" key="4">
    <source>
        <dbReference type="Proteomes" id="UP000824596"/>
    </source>
</evidence>
<feature type="compositionally biased region" description="Low complexity" evidence="1">
    <location>
        <begin position="470"/>
        <end position="486"/>
    </location>
</feature>
<dbReference type="PANTHER" id="PTHR38248">
    <property type="entry name" value="FUNK1 6"/>
    <property type="match status" value="1"/>
</dbReference>
<dbReference type="EMBL" id="JAIZPD010000005">
    <property type="protein sequence ID" value="KAH0963622.1"/>
    <property type="molecule type" value="Genomic_DNA"/>
</dbReference>
<reference evidence="3" key="1">
    <citation type="submission" date="2021-09" db="EMBL/GenBank/DDBJ databases">
        <title>A high-quality genome of the endoparasitic fungus Hirsutella rhossiliensis with a comparison of Hirsutella genomes reveals transposable elements contributing to genome size variation.</title>
        <authorList>
            <person name="Lin R."/>
            <person name="Jiao Y."/>
            <person name="Sun X."/>
            <person name="Ling J."/>
            <person name="Xie B."/>
            <person name="Cheng X."/>
        </authorList>
    </citation>
    <scope>NUCLEOTIDE SEQUENCE</scope>
    <source>
        <strain evidence="3">HR02</strain>
    </source>
</reference>
<evidence type="ECO:0000259" key="2">
    <source>
        <dbReference type="Pfam" id="PF17667"/>
    </source>
</evidence>
<protein>
    <recommendedName>
        <fullName evidence="2">Fungal-type protein kinase domain-containing protein</fullName>
    </recommendedName>
</protein>
<sequence length="698" mass="78310">MADQNRSELIKKYPIGNGLDAFLASFSSTCEDRSLPHSDILDRLDRQDVQDIVFNLLSALQILPALRHLRSKIGSGTLRTDLLKLNSAVDSDDFDFDRIRPLFDAVLKKRPDNEIWDQVYSAVTESTPPPRPILSSIQQTPLSQNTSGLVNSSECRQNVDPILKLELEHLYVGLPHFHKAFFGDVPDLDMVSEAVFRRCTEGDNPLFKDGWSGWPACAKESDVLTWFGGLIPKLEEFAGDRISPAARRKLDITYNPNSEDLRYRWSHILVAGELKSNPKADTASIAWIDLASLCGSLMRVWEFDRLGGIASEQFDINKKYGGLQFVTAILGFLRMNKGMLGFDPTMIISGGQQYIEIERNGKTERLIIDDVMKRARCIAGRATICWKAHRKEDPQTPLVIKDSWQYTDRDEEGILVQEATEKGVINVARYYHHGNVRVRCADDDVQNNVRKGLDITKATNYRSERAILPSSASASSMSRKGQSSGAGVKRPSSETDAILPPSKRSGSTSPVKASVEAQPNRVHRRVILRDYGKPIYNASSPVAMLAALEDISINNLMINEDDENPSRRAFLIDLDLAIKAQREGASGAKGKTGTRAFMAIGALLGKDVGATEFESWNYQSDNQLVRSKKGVIDDEDDFLRTSEEVFTPYYQALIPWVNRLRRKVFPNGERWKKPAPELYRTMKDIIREAQKDKKVLGT</sequence>
<dbReference type="Proteomes" id="UP000824596">
    <property type="component" value="Unassembled WGS sequence"/>
</dbReference>
<dbReference type="RefSeq" id="XP_044721135.1">
    <property type="nucleotide sequence ID" value="XM_044864603.1"/>
</dbReference>
<dbReference type="PANTHER" id="PTHR38248:SF2">
    <property type="entry name" value="FUNK1 11"/>
    <property type="match status" value="1"/>
</dbReference>
<proteinExistence type="predicted"/>
<dbReference type="Pfam" id="PF17667">
    <property type="entry name" value="Pkinase_fungal"/>
    <property type="match status" value="1"/>
</dbReference>
<feature type="region of interest" description="Disordered" evidence="1">
    <location>
        <begin position="466"/>
        <end position="519"/>
    </location>
</feature>
<dbReference type="OrthoDB" id="4921171at2759"/>
<dbReference type="InterPro" id="IPR040976">
    <property type="entry name" value="Pkinase_fungal"/>
</dbReference>
<dbReference type="GeneID" id="68355261"/>